<dbReference type="GO" id="GO:0004416">
    <property type="term" value="F:hydroxyacylglutathione hydrolase activity"/>
    <property type="evidence" value="ECO:0007669"/>
    <property type="project" value="UniProtKB-EC"/>
</dbReference>
<evidence type="ECO:0000256" key="4">
    <source>
        <dbReference type="ARBA" id="ARBA00006759"/>
    </source>
</evidence>
<dbReference type="CDD" id="cd07723">
    <property type="entry name" value="hydroxyacylglutathione_hydrolase_MBL-fold"/>
    <property type="match status" value="1"/>
</dbReference>
<organism evidence="11 12">
    <name type="scientific">Rhizopus azygosporus</name>
    <name type="common">Rhizopus microsporus var. azygosporus</name>
    <dbReference type="NCBI Taxonomy" id="86630"/>
    <lineage>
        <taxon>Eukaryota</taxon>
        <taxon>Fungi</taxon>
        <taxon>Fungi incertae sedis</taxon>
        <taxon>Mucoromycota</taxon>
        <taxon>Mucoromycotina</taxon>
        <taxon>Mucoromycetes</taxon>
        <taxon>Mucorales</taxon>
        <taxon>Mucorineae</taxon>
        <taxon>Rhizopodaceae</taxon>
        <taxon>Rhizopus</taxon>
    </lineage>
</organism>
<keyword evidence="7" id="KW-0378">Hydrolase</keyword>
<dbReference type="NCBIfam" id="TIGR03413">
    <property type="entry name" value="GSH_gloB"/>
    <property type="match status" value="1"/>
</dbReference>
<comment type="catalytic activity">
    <reaction evidence="1">
        <text>an S-(2-hydroxyacyl)glutathione + H2O = a 2-hydroxy carboxylate + glutathione + H(+)</text>
        <dbReference type="Rhea" id="RHEA:21864"/>
        <dbReference type="ChEBI" id="CHEBI:15377"/>
        <dbReference type="ChEBI" id="CHEBI:15378"/>
        <dbReference type="ChEBI" id="CHEBI:57925"/>
        <dbReference type="ChEBI" id="CHEBI:58896"/>
        <dbReference type="ChEBI" id="CHEBI:71261"/>
        <dbReference type="EC" id="3.1.2.6"/>
    </reaction>
</comment>
<dbReference type="InterPro" id="IPR035680">
    <property type="entry name" value="Clx_II_MBL"/>
</dbReference>
<dbReference type="Pfam" id="PF00753">
    <property type="entry name" value="Lactamase_B"/>
    <property type="match status" value="1"/>
</dbReference>
<dbReference type="Gene3D" id="3.60.15.10">
    <property type="entry name" value="Ribonuclease Z/Hydroxyacylglutathione hydrolase-like"/>
    <property type="match status" value="1"/>
</dbReference>
<keyword evidence="8" id="KW-0862">Zinc</keyword>
<dbReference type="SMART" id="SM00849">
    <property type="entry name" value="Lactamase_B"/>
    <property type="match status" value="1"/>
</dbReference>
<evidence type="ECO:0000256" key="5">
    <source>
        <dbReference type="ARBA" id="ARBA00011917"/>
    </source>
</evidence>
<comment type="similarity">
    <text evidence="4">Belongs to the metallo-beta-lactamase superfamily. Glyoxalase II family.</text>
</comment>
<proteinExistence type="inferred from homology"/>
<dbReference type="InterPro" id="IPR036866">
    <property type="entry name" value="RibonucZ/Hydroxyglut_hydro"/>
</dbReference>
<dbReference type="STRING" id="86630.A0A367JVJ5"/>
<dbReference type="Proteomes" id="UP000252139">
    <property type="component" value="Unassembled WGS sequence"/>
</dbReference>
<name>A0A367JVJ5_RHIAZ</name>
<dbReference type="Pfam" id="PF16123">
    <property type="entry name" value="HAGH_C"/>
    <property type="match status" value="1"/>
</dbReference>
<evidence type="ECO:0000313" key="11">
    <source>
        <dbReference type="EMBL" id="RCH93963.1"/>
    </source>
</evidence>
<protein>
    <recommendedName>
        <fullName evidence="5">hydroxyacylglutathione hydrolase</fullName>
        <ecNumber evidence="5">3.1.2.6</ecNumber>
    </recommendedName>
    <alternativeName>
        <fullName evidence="9">Glyoxalase II</fullName>
    </alternativeName>
</protein>
<dbReference type="SUPFAM" id="SSF56281">
    <property type="entry name" value="Metallo-hydrolase/oxidoreductase"/>
    <property type="match status" value="1"/>
</dbReference>
<dbReference type="PANTHER" id="PTHR11935">
    <property type="entry name" value="BETA LACTAMASE DOMAIN"/>
    <property type="match status" value="1"/>
</dbReference>
<dbReference type="PIRSF" id="PIRSF005457">
    <property type="entry name" value="Glx"/>
    <property type="match status" value="1"/>
</dbReference>
<dbReference type="HAMAP" id="MF_01374">
    <property type="entry name" value="Glyoxalase_2"/>
    <property type="match status" value="1"/>
</dbReference>
<evidence type="ECO:0000256" key="1">
    <source>
        <dbReference type="ARBA" id="ARBA00001623"/>
    </source>
</evidence>
<keyword evidence="12" id="KW-1185">Reference proteome</keyword>
<dbReference type="EMBL" id="PJQL01000635">
    <property type="protein sequence ID" value="RCH93963.1"/>
    <property type="molecule type" value="Genomic_DNA"/>
</dbReference>
<dbReference type="EC" id="3.1.2.6" evidence="5"/>
<evidence type="ECO:0000256" key="9">
    <source>
        <dbReference type="ARBA" id="ARBA00031044"/>
    </source>
</evidence>
<evidence type="ECO:0000256" key="2">
    <source>
        <dbReference type="ARBA" id="ARBA00001947"/>
    </source>
</evidence>
<dbReference type="PANTHER" id="PTHR11935:SF94">
    <property type="entry name" value="TENZING NORGAY, ISOFORM C"/>
    <property type="match status" value="1"/>
</dbReference>
<gene>
    <name evidence="11" type="ORF">CU097_009941</name>
</gene>
<reference evidence="11 12" key="1">
    <citation type="journal article" date="2018" name="G3 (Bethesda)">
        <title>Phylogenetic and Phylogenomic Definition of Rhizopus Species.</title>
        <authorList>
            <person name="Gryganskyi A.P."/>
            <person name="Golan J."/>
            <person name="Dolatabadi S."/>
            <person name="Mondo S."/>
            <person name="Robb S."/>
            <person name="Idnurm A."/>
            <person name="Muszewska A."/>
            <person name="Steczkiewicz K."/>
            <person name="Masonjones S."/>
            <person name="Liao H.L."/>
            <person name="Gajdeczka M.T."/>
            <person name="Anike F."/>
            <person name="Vuek A."/>
            <person name="Anishchenko I.M."/>
            <person name="Voigt K."/>
            <person name="de Hoog G.S."/>
            <person name="Smith M.E."/>
            <person name="Heitman J."/>
            <person name="Vilgalys R."/>
            <person name="Stajich J.E."/>
        </authorList>
    </citation>
    <scope>NUCLEOTIDE SEQUENCE [LARGE SCALE GENOMIC DNA]</scope>
    <source>
        <strain evidence="11 12">CBS 357.93</strain>
    </source>
</reference>
<keyword evidence="6" id="KW-0479">Metal-binding</keyword>
<dbReference type="InterPro" id="IPR032282">
    <property type="entry name" value="HAGH_C"/>
</dbReference>
<feature type="domain" description="Metallo-beta-lactamase" evidence="10">
    <location>
        <begin position="23"/>
        <end position="182"/>
    </location>
</feature>
<sequence length="261" mass="29167">MLSSLARSTLKKMIVKPVPCLQDNYAYLLLDQTSKKAAAVDPVEPDNVFKALESTYPDYQLSMILTTHHHWDHAGGNTKFLSKLNVPCYGGSDQVKGVTHVVKANETIQLGNIQIRALATAGHTMDHICYFAQEDNDHAVFTGDCLFSSGCGRFFEGSPSDMWNAFSELLKLPNDTHVYFGHEYTLANLKFAAHVEPDNQDIKDKIKWAQENKCTTPSTLSNEKLTNPFLRVESIGHLIDPSCSSTIELLGKLRKMKDNFK</sequence>
<evidence type="ECO:0000256" key="3">
    <source>
        <dbReference type="ARBA" id="ARBA00004963"/>
    </source>
</evidence>
<evidence type="ECO:0000313" key="12">
    <source>
        <dbReference type="Proteomes" id="UP000252139"/>
    </source>
</evidence>
<comment type="pathway">
    <text evidence="3">Secondary metabolite metabolism; methylglyoxal degradation; (R)-lactate from methylglyoxal: step 2/2.</text>
</comment>
<evidence type="ECO:0000256" key="6">
    <source>
        <dbReference type="ARBA" id="ARBA00022723"/>
    </source>
</evidence>
<evidence type="ECO:0000256" key="8">
    <source>
        <dbReference type="ARBA" id="ARBA00022833"/>
    </source>
</evidence>
<dbReference type="GO" id="GO:0019243">
    <property type="term" value="P:methylglyoxal catabolic process to D-lactate via S-lactoyl-glutathione"/>
    <property type="evidence" value="ECO:0007669"/>
    <property type="project" value="InterPro"/>
</dbReference>
<comment type="cofactor">
    <cofactor evidence="2">
        <name>Zn(2+)</name>
        <dbReference type="ChEBI" id="CHEBI:29105"/>
    </cofactor>
</comment>
<evidence type="ECO:0000259" key="10">
    <source>
        <dbReference type="SMART" id="SM00849"/>
    </source>
</evidence>
<evidence type="ECO:0000256" key="7">
    <source>
        <dbReference type="ARBA" id="ARBA00022801"/>
    </source>
</evidence>
<dbReference type="OrthoDB" id="515692at2759"/>
<dbReference type="AlphaFoldDB" id="A0A367JVJ5"/>
<comment type="caution">
    <text evidence="11">The sequence shown here is derived from an EMBL/GenBank/DDBJ whole genome shotgun (WGS) entry which is preliminary data.</text>
</comment>
<dbReference type="GO" id="GO:0046872">
    <property type="term" value="F:metal ion binding"/>
    <property type="evidence" value="ECO:0007669"/>
    <property type="project" value="UniProtKB-KW"/>
</dbReference>
<accession>A0A367JVJ5</accession>
<dbReference type="InterPro" id="IPR001279">
    <property type="entry name" value="Metallo-B-lactamas"/>
</dbReference>
<dbReference type="InterPro" id="IPR017782">
    <property type="entry name" value="Hydroxyacylglutathione_Hdrlase"/>
</dbReference>
<dbReference type="UniPathway" id="UPA00619">
    <property type="reaction ID" value="UER00676"/>
</dbReference>